<accession>A0A7N0UI68</accession>
<evidence type="ECO:0000256" key="1">
    <source>
        <dbReference type="ARBA" id="ARBA00022679"/>
    </source>
</evidence>
<feature type="domain" description="UBC core" evidence="3">
    <location>
        <begin position="45"/>
        <end position="203"/>
    </location>
</feature>
<dbReference type="PANTHER" id="PTHR46116">
    <property type="entry name" value="(E3-INDEPENDENT) E2 UBIQUITIN-CONJUGATING ENZYME"/>
    <property type="match status" value="1"/>
</dbReference>
<keyword evidence="2" id="KW-0833">Ubl conjugation pathway</keyword>
<dbReference type="EnsemblPlants" id="Kaladp0068s0264.1.v1.1">
    <property type="protein sequence ID" value="Kaladp0068s0264.1.v1.1"/>
    <property type="gene ID" value="Kaladp0068s0264.v1.1"/>
</dbReference>
<name>A0A7N0UI68_KALFE</name>
<dbReference type="Gramene" id="Kaladp0068s0264.1.v1.1">
    <property type="protein sequence ID" value="Kaladp0068s0264.1.v1.1"/>
    <property type="gene ID" value="Kaladp0068s0264.v1.1"/>
</dbReference>
<keyword evidence="5" id="KW-1185">Reference proteome</keyword>
<dbReference type="InterPro" id="IPR016135">
    <property type="entry name" value="UBQ-conjugating_enzyme/RWD"/>
</dbReference>
<sequence length="348" mass="38993">MASEIEEVAGADFRQFDVVTDYSDHLFALKPDKKAAECFADARSVVYKKIMQEWKILVDNLPEGIYVRTYESRIDLLRAVILGTKGTPYHDGLFFFDIAFPGDYPTSPPKVYYRSFGLRVNPNLYACGRVCLSILNTWSGTKCEKWSPERSSILQILVSIQALVLNAKPYYNEPGLKPGPNYKAYNEKVFALTCKTMYFTLRAPPRHFEEFVTAHFCQRACSILKAIDAYKNGAALVGYFYNEQHAASTKRLKVSKSFVKDSEDLYKLLFTEFSKIKAPGLDDLSPSLTQLASNGTPGTAAGYPPQATSMKNGPRNTIVGYLWSKAKKVFKIGQAKSSPKSCDFSLKS</sequence>
<reference evidence="4" key="1">
    <citation type="submission" date="2021-01" db="UniProtKB">
        <authorList>
            <consortium name="EnsemblPlants"/>
        </authorList>
    </citation>
    <scope>IDENTIFICATION</scope>
</reference>
<dbReference type="EnsemblPlants" id="Kaladp0068s0264.2.v1.1">
    <property type="protein sequence ID" value="Kaladp0068s0264.2.v1.1"/>
    <property type="gene ID" value="Kaladp0068s0264.v1.1"/>
</dbReference>
<keyword evidence="1" id="KW-0808">Transferase</keyword>
<evidence type="ECO:0000313" key="5">
    <source>
        <dbReference type="Proteomes" id="UP000594263"/>
    </source>
</evidence>
<evidence type="ECO:0000313" key="4">
    <source>
        <dbReference type="EnsemblPlants" id="Kaladp0068s0264.1.v1.1"/>
    </source>
</evidence>
<dbReference type="Proteomes" id="UP000594263">
    <property type="component" value="Unplaced"/>
</dbReference>
<dbReference type="Pfam" id="PF00179">
    <property type="entry name" value="UQ_con"/>
    <property type="match status" value="1"/>
</dbReference>
<dbReference type="AlphaFoldDB" id="A0A7N0UI68"/>
<dbReference type="Gramene" id="Kaladp0068s0264.2.v1.1">
    <property type="protein sequence ID" value="Kaladp0068s0264.2.v1.1"/>
    <property type="gene ID" value="Kaladp0068s0264.v1.1"/>
</dbReference>
<dbReference type="OMA" id="NTWPGRK"/>
<dbReference type="PROSITE" id="PS50127">
    <property type="entry name" value="UBC_2"/>
    <property type="match status" value="1"/>
</dbReference>
<dbReference type="GO" id="GO:0061631">
    <property type="term" value="F:ubiquitin conjugating enzyme activity"/>
    <property type="evidence" value="ECO:0007669"/>
    <property type="project" value="TreeGrafter"/>
</dbReference>
<dbReference type="SUPFAM" id="SSF54495">
    <property type="entry name" value="UBC-like"/>
    <property type="match status" value="1"/>
</dbReference>
<protein>
    <recommendedName>
        <fullName evidence="3">UBC core domain-containing protein</fullName>
    </recommendedName>
</protein>
<dbReference type="PANTHER" id="PTHR46116:SF19">
    <property type="entry name" value="UBIQUITIN-CONJUGATING ENZYME FAMILY PROTEIN"/>
    <property type="match status" value="1"/>
</dbReference>
<dbReference type="SMART" id="SM00212">
    <property type="entry name" value="UBCc"/>
    <property type="match status" value="1"/>
</dbReference>
<dbReference type="Gene3D" id="3.10.110.10">
    <property type="entry name" value="Ubiquitin Conjugating Enzyme"/>
    <property type="match status" value="1"/>
</dbReference>
<evidence type="ECO:0000259" key="3">
    <source>
        <dbReference type="PROSITE" id="PS50127"/>
    </source>
</evidence>
<proteinExistence type="predicted"/>
<organism evidence="4 5">
    <name type="scientific">Kalanchoe fedtschenkoi</name>
    <name type="common">Lavender scallops</name>
    <name type="synonym">South American air plant</name>
    <dbReference type="NCBI Taxonomy" id="63787"/>
    <lineage>
        <taxon>Eukaryota</taxon>
        <taxon>Viridiplantae</taxon>
        <taxon>Streptophyta</taxon>
        <taxon>Embryophyta</taxon>
        <taxon>Tracheophyta</taxon>
        <taxon>Spermatophyta</taxon>
        <taxon>Magnoliopsida</taxon>
        <taxon>eudicotyledons</taxon>
        <taxon>Gunneridae</taxon>
        <taxon>Pentapetalae</taxon>
        <taxon>Saxifragales</taxon>
        <taxon>Crassulaceae</taxon>
        <taxon>Kalanchoe</taxon>
    </lineage>
</organism>
<evidence type="ECO:0000256" key="2">
    <source>
        <dbReference type="ARBA" id="ARBA00022786"/>
    </source>
</evidence>
<dbReference type="InterPro" id="IPR000608">
    <property type="entry name" value="UBC"/>
</dbReference>
<dbReference type="CDD" id="cd23837">
    <property type="entry name" value="UBCc_UBE2O"/>
    <property type="match status" value="1"/>
</dbReference>